<evidence type="ECO:0000313" key="4">
    <source>
        <dbReference type="Proteomes" id="UP000621799"/>
    </source>
</evidence>
<keyword evidence="3" id="KW-0540">Nuclease</keyword>
<dbReference type="GO" id="GO:0004519">
    <property type="term" value="F:endonuclease activity"/>
    <property type="evidence" value="ECO:0007669"/>
    <property type="project" value="UniProtKB-KW"/>
</dbReference>
<dbReference type="InterPro" id="IPR047971">
    <property type="entry name" value="ExeM-like"/>
</dbReference>
<evidence type="ECO:0000313" key="3">
    <source>
        <dbReference type="EMBL" id="MBE9040963.1"/>
    </source>
</evidence>
<dbReference type="InterPro" id="IPR001343">
    <property type="entry name" value="Hemolysn_Ca-bd"/>
</dbReference>
<dbReference type="Gene3D" id="2.150.10.10">
    <property type="entry name" value="Serralysin-like metalloprotease, C-terminal"/>
    <property type="match status" value="2"/>
</dbReference>
<dbReference type="CDD" id="cd10283">
    <property type="entry name" value="MnuA_DNase1-like"/>
    <property type="match status" value="1"/>
</dbReference>
<feature type="domain" description="Endonuclease/exonuclease/phosphatase" evidence="2">
    <location>
        <begin position="494"/>
        <end position="754"/>
    </location>
</feature>
<reference evidence="3" key="1">
    <citation type="submission" date="2020-10" db="EMBL/GenBank/DDBJ databases">
        <authorList>
            <person name="Castelo-Branco R."/>
            <person name="Eusebio N."/>
            <person name="Adriana R."/>
            <person name="Vieira A."/>
            <person name="Brugerolle De Fraissinette N."/>
            <person name="Rezende De Castro R."/>
            <person name="Schneider M.P."/>
            <person name="Vasconcelos V."/>
            <person name="Leao P.N."/>
        </authorList>
    </citation>
    <scope>NUCLEOTIDE SEQUENCE</scope>
    <source>
        <strain evidence="3">LEGE 11467</strain>
    </source>
</reference>
<dbReference type="NCBIfam" id="NF033681">
    <property type="entry name" value="ExeM_NucH_DNase"/>
    <property type="match status" value="1"/>
</dbReference>
<dbReference type="PROSITE" id="PS00330">
    <property type="entry name" value="HEMOLYSIN_CALCIUM"/>
    <property type="match status" value="1"/>
</dbReference>
<keyword evidence="3" id="KW-0255">Endonuclease</keyword>
<proteinExistence type="predicted"/>
<dbReference type="PANTHER" id="PTHR42834:SF1">
    <property type="entry name" value="ENDONUCLEASE_EXONUCLEASE_PHOSPHATASE FAMILY PROTEIN (AFU_ORTHOLOGUE AFUA_3G09210)"/>
    <property type="match status" value="1"/>
</dbReference>
<feature type="region of interest" description="Disordered" evidence="1">
    <location>
        <begin position="830"/>
        <end position="878"/>
    </location>
</feature>
<dbReference type="AlphaFoldDB" id="A0A928VZC0"/>
<dbReference type="InterPro" id="IPR005135">
    <property type="entry name" value="Endo/exonuclease/phosphatase"/>
</dbReference>
<dbReference type="EMBL" id="JADEXN010000136">
    <property type="protein sequence ID" value="MBE9040963.1"/>
    <property type="molecule type" value="Genomic_DNA"/>
</dbReference>
<dbReference type="RefSeq" id="WP_264321194.1">
    <property type="nucleotide sequence ID" value="NZ_JADEXN010000136.1"/>
</dbReference>
<dbReference type="Pfam" id="PF03372">
    <property type="entry name" value="Exo_endo_phos"/>
    <property type="match status" value="1"/>
</dbReference>
<keyword evidence="3" id="KW-0378">Hydrolase</keyword>
<dbReference type="CDD" id="cd04486">
    <property type="entry name" value="YhcR_OBF_like"/>
    <property type="match status" value="1"/>
</dbReference>
<gene>
    <name evidence="3" type="ORF">IQ235_09240</name>
</gene>
<dbReference type="InterPro" id="IPR036691">
    <property type="entry name" value="Endo/exonu/phosph_ase_sf"/>
</dbReference>
<sequence length="1021" mass="106769">MNPIASQNFNSLADGNAFTTDGLADGGQLTNLGSFNNDSSNGLTFSTFWFDTRSVGSGPVTPSSDSSDFIGVNSFAGSSSPDVAADGTSVASGVEHNFEFNDSDGRLDLVFAAVDVTGEVDRLLSFDYWIADTSYESDDAFFFTLSDGINSQTFLNFSETELEANASADNGSANWNGVTVDLDDLIDNQGFGENLTLTISVDTNASSENIFVDNILFAGDADDGGNGGGNGGGGDITKIHEIQGTTDTSDTGTYTIEAVVTEVFPGLGGFYIQEEDADADANPLTSEGLFVFSSDRVNVGDTVEITGDVVEQFGQTQMNPTAITVVGTDALPTATTVRFPIADVDDLESYEGMLVDVQAASGDLTVTEHFNFDRFGEVLLSSGGRLEQFTQNNAPSVSGFAAHLEDIAGRSILIDDGRNGQNNFPIPNARGGNNLTSSNTLRGGDTVSSVTGILGFGFGNYRVQPTEPIDYQATNPRPAEAPNVGGNVTVASFNLLNYFNGNGMGSGFPTARGAETFSDFQRQTEKLVTALDKLDADIIAVQEVENDYGDGANSAIQDLLDALNAETERNYTYVDPGVPQLGSDAIAVGIIYDADVVQESGTAAFLNTPGLFDGVNTNRTPLAQSFEVIDANNSDFGEEFTVAANHFKSKGDRNGTATGANADAGDGQGNWNQRRLDGADAVTSWLAADPTGSGDDDVLIIGDLNAYTQEDPIAAIENAGYTNIVTGDYSFVFSGQWGSLDRALANGSLASQVTGGAKWHVNADEPDALDYSSEFNDPSLFNPNDEFRNSDHDPLVLGLDLSSDSGCNPTSGSDDLTACATSGDDVVKALGGDDTVSGGEGNDILRGNRGNDILDGEAGDDTLGGGTGDDTVTGGDGRDRILGWTGNDFLTGGSDSDTVRGGDGDDTLIGVDDTLGASGTGERDILIGDAGADLFVLGDENGAFYDDGATVVSEGWAGRGVVRDFEAGTDTIQLFAGGSYELRERNGNTQIWEVSDPVRELIAIVRDAFALDLEGSEFTFV</sequence>
<dbReference type="InterPro" id="IPR018511">
    <property type="entry name" value="Hemolysin-typ_Ca-bd_CS"/>
</dbReference>
<organism evidence="3 4">
    <name type="scientific">Zarconia navalis LEGE 11467</name>
    <dbReference type="NCBI Taxonomy" id="1828826"/>
    <lineage>
        <taxon>Bacteria</taxon>
        <taxon>Bacillati</taxon>
        <taxon>Cyanobacteriota</taxon>
        <taxon>Cyanophyceae</taxon>
        <taxon>Oscillatoriophycideae</taxon>
        <taxon>Oscillatoriales</taxon>
        <taxon>Oscillatoriales incertae sedis</taxon>
        <taxon>Zarconia</taxon>
        <taxon>Zarconia navalis</taxon>
    </lineage>
</organism>
<dbReference type="InterPro" id="IPR011049">
    <property type="entry name" value="Serralysin-like_metalloprot_C"/>
</dbReference>
<evidence type="ECO:0000259" key="2">
    <source>
        <dbReference type="Pfam" id="PF03372"/>
    </source>
</evidence>
<evidence type="ECO:0000256" key="1">
    <source>
        <dbReference type="SAM" id="MobiDB-lite"/>
    </source>
</evidence>
<dbReference type="GO" id="GO:0005509">
    <property type="term" value="F:calcium ion binding"/>
    <property type="evidence" value="ECO:0007669"/>
    <property type="project" value="InterPro"/>
</dbReference>
<comment type="caution">
    <text evidence="3">The sequence shown here is derived from an EMBL/GenBank/DDBJ whole genome shotgun (WGS) entry which is preliminary data.</text>
</comment>
<dbReference type="Gene3D" id="3.60.10.10">
    <property type="entry name" value="Endonuclease/exonuclease/phosphatase"/>
    <property type="match status" value="1"/>
</dbReference>
<dbReference type="Pfam" id="PF00353">
    <property type="entry name" value="HemolysinCabind"/>
    <property type="match status" value="3"/>
</dbReference>
<dbReference type="SUPFAM" id="SSF51120">
    <property type="entry name" value="beta-Roll"/>
    <property type="match status" value="2"/>
</dbReference>
<dbReference type="PRINTS" id="PR00313">
    <property type="entry name" value="CABNDNGRPT"/>
</dbReference>
<name>A0A928VZC0_9CYAN</name>
<keyword evidence="4" id="KW-1185">Reference proteome</keyword>
<accession>A0A928VZC0</accession>
<dbReference type="PANTHER" id="PTHR42834">
    <property type="entry name" value="ENDONUCLEASE/EXONUCLEASE/PHOSPHATASE FAMILY PROTEIN (AFU_ORTHOLOGUE AFUA_3G09210)"/>
    <property type="match status" value="1"/>
</dbReference>
<dbReference type="Proteomes" id="UP000621799">
    <property type="component" value="Unassembled WGS sequence"/>
</dbReference>
<dbReference type="SUPFAM" id="SSF56219">
    <property type="entry name" value="DNase I-like"/>
    <property type="match status" value="1"/>
</dbReference>
<protein>
    <submittedName>
        <fullName evidence="3">ExeM/NucH family extracellular endonuclease</fullName>
    </submittedName>
</protein>